<feature type="compositionally biased region" description="Basic residues" evidence="1">
    <location>
        <begin position="1"/>
        <end position="10"/>
    </location>
</feature>
<evidence type="ECO:0000313" key="3">
    <source>
        <dbReference type="Proteomes" id="UP001480595"/>
    </source>
</evidence>
<sequence>MERHRKRASRSGRIEPGSRWEWEHLIPDDNGTESATSKSDDDDDDDTPTPGSAQLGELFHGLPREVRNEIFAQLLVRPVKWDVKHQAECEKRRKVPPHESIRPRFERSVRSRYTCASRMQPNTDLDTQLSRLPIWRDPWLSRWAPEQTNKWVCTLCWTARLRPRPIPRPGPCRARARVSGSCKSCCLRVLPANDEVPLDPGYELSVTEVDVEGDRGLGRAWTLLAELPALSDLELDAIFLTSAQAVRVLRQPGPRGLRRVHFTQNRPLAWQCRADHRARSDWKYGVLIPRPVHGNIHLREVQSYVWPSQHRRKSIHDSEFATDIARSIKGLRHERDKDYSVDDATEALQEKERYVCRFSSDVAEVVPCEEDVQTGIDRGHVAMI</sequence>
<name>A0ABR1T4E2_9PEZI</name>
<dbReference type="Proteomes" id="UP001480595">
    <property type="component" value="Unassembled WGS sequence"/>
</dbReference>
<organism evidence="2 3">
    <name type="scientific">Apiospora phragmitis</name>
    <dbReference type="NCBI Taxonomy" id="2905665"/>
    <lineage>
        <taxon>Eukaryota</taxon>
        <taxon>Fungi</taxon>
        <taxon>Dikarya</taxon>
        <taxon>Ascomycota</taxon>
        <taxon>Pezizomycotina</taxon>
        <taxon>Sordariomycetes</taxon>
        <taxon>Xylariomycetidae</taxon>
        <taxon>Amphisphaeriales</taxon>
        <taxon>Apiosporaceae</taxon>
        <taxon>Apiospora</taxon>
    </lineage>
</organism>
<evidence type="ECO:0000256" key="1">
    <source>
        <dbReference type="SAM" id="MobiDB-lite"/>
    </source>
</evidence>
<feature type="compositionally biased region" description="Basic and acidic residues" evidence="1">
    <location>
        <begin position="12"/>
        <end position="27"/>
    </location>
</feature>
<comment type="caution">
    <text evidence="2">The sequence shown here is derived from an EMBL/GenBank/DDBJ whole genome shotgun (WGS) entry which is preliminary data.</text>
</comment>
<proteinExistence type="predicted"/>
<protein>
    <submittedName>
        <fullName evidence="2">Uncharacterized protein</fullName>
    </submittedName>
</protein>
<reference evidence="2 3" key="1">
    <citation type="submission" date="2023-01" db="EMBL/GenBank/DDBJ databases">
        <title>Analysis of 21 Apiospora genomes using comparative genomics revels a genus with tremendous synthesis potential of carbohydrate active enzymes and secondary metabolites.</title>
        <authorList>
            <person name="Sorensen T."/>
        </authorList>
    </citation>
    <scope>NUCLEOTIDE SEQUENCE [LARGE SCALE GENOMIC DNA]</scope>
    <source>
        <strain evidence="2 3">CBS 135458</strain>
    </source>
</reference>
<evidence type="ECO:0000313" key="2">
    <source>
        <dbReference type="EMBL" id="KAK8041461.1"/>
    </source>
</evidence>
<accession>A0ABR1T4E2</accession>
<dbReference type="EMBL" id="JAQQWL010000015">
    <property type="protein sequence ID" value="KAK8041461.1"/>
    <property type="molecule type" value="Genomic_DNA"/>
</dbReference>
<keyword evidence="3" id="KW-1185">Reference proteome</keyword>
<dbReference type="GeneID" id="92098940"/>
<gene>
    <name evidence="2" type="ORF">PG994_014468</name>
</gene>
<feature type="region of interest" description="Disordered" evidence="1">
    <location>
        <begin position="1"/>
        <end position="59"/>
    </location>
</feature>
<dbReference type="RefSeq" id="XP_066709006.1">
    <property type="nucleotide sequence ID" value="XM_066865877.1"/>
</dbReference>